<protein>
    <submittedName>
        <fullName evidence="3">T9SS type A sorting domain-containing protein</fullName>
    </submittedName>
</protein>
<feature type="signal peptide" evidence="1">
    <location>
        <begin position="1"/>
        <end position="22"/>
    </location>
</feature>
<dbReference type="Gene3D" id="3.40.390.10">
    <property type="entry name" value="Collagenase (Catalytic Domain)"/>
    <property type="match status" value="1"/>
</dbReference>
<dbReference type="InterPro" id="IPR036116">
    <property type="entry name" value="FN3_sf"/>
</dbReference>
<dbReference type="OrthoDB" id="1041092at2"/>
<sequence length="489" mass="53637">MTMKFTLASLALLFLVPFSAVAQSSYCGTPPGRSEWLQRYQQDKSAFQTRSSDILYIPLTIHLVGSDEGEGYLPMPTLLEAVCTINEDFVPANIQFFIEGDIRYIDNDNYFDHNFQQGFQMMQSNNVPNTVNCYFVSSPAGNCGYYSPGGNAVAMAKSCSGPGDHTWSHELGHFFSLPHTFSGWEGTDYSPADPTPAFVNNRQVERVDGSNCANSGDGFCDTPADYLSYRWNCNGQGQSNVQQRDPVDSLFRSDGSLFMSYSNDGCMNRFSNEQIEAMRANINFQRPGLLYDQSAPVYLDTTSVTVISPAEGEIIEGAGGVTLSWEPFPNAIGYAVDLDLFIPVTQGSINFRTYGTSTNSITLTDLQPNRTYLWRVQPYGKYDACTSPGMPSTFSVGTLTTTREEGIESQTQIFPQPLKQGEDLNIQLGQAPIGTVNVQISNTAGQAVRNYALQGQRTLQCSTAGLATGLYVVRISGQGLSDVHKLLIK</sequence>
<keyword evidence="1" id="KW-0732">Signal</keyword>
<evidence type="ECO:0000259" key="2">
    <source>
        <dbReference type="PROSITE" id="PS50853"/>
    </source>
</evidence>
<evidence type="ECO:0000313" key="3">
    <source>
        <dbReference type="EMBL" id="TXB62188.1"/>
    </source>
</evidence>
<feature type="domain" description="Fibronectin type-III" evidence="2">
    <location>
        <begin position="306"/>
        <end position="405"/>
    </location>
</feature>
<dbReference type="PROSITE" id="PS50853">
    <property type="entry name" value="FN3"/>
    <property type="match status" value="1"/>
</dbReference>
<comment type="caution">
    <text evidence="3">The sequence shown here is derived from an EMBL/GenBank/DDBJ whole genome shotgun (WGS) entry which is preliminary data.</text>
</comment>
<dbReference type="Pfam" id="PF18962">
    <property type="entry name" value="Por_Secre_tail"/>
    <property type="match status" value="1"/>
</dbReference>
<accession>A0A5C6RIC7</accession>
<reference evidence="3 4" key="1">
    <citation type="submission" date="2019-08" db="EMBL/GenBank/DDBJ databases">
        <title>Genome of Phaeodactylibacter luteus.</title>
        <authorList>
            <person name="Bowman J.P."/>
        </authorList>
    </citation>
    <scope>NUCLEOTIDE SEQUENCE [LARGE SCALE GENOMIC DNA]</scope>
    <source>
        <strain evidence="3 4">KCTC 42180</strain>
    </source>
</reference>
<feature type="chain" id="PRO_5022857196" evidence="1">
    <location>
        <begin position="23"/>
        <end position="489"/>
    </location>
</feature>
<gene>
    <name evidence="3" type="ORF">FRY97_15160</name>
</gene>
<dbReference type="SUPFAM" id="SSF49265">
    <property type="entry name" value="Fibronectin type III"/>
    <property type="match status" value="1"/>
</dbReference>
<dbReference type="InterPro" id="IPR003961">
    <property type="entry name" value="FN3_dom"/>
</dbReference>
<dbReference type="InterPro" id="IPR024079">
    <property type="entry name" value="MetalloPept_cat_dom_sf"/>
</dbReference>
<dbReference type="NCBIfam" id="TIGR04183">
    <property type="entry name" value="Por_Secre_tail"/>
    <property type="match status" value="1"/>
</dbReference>
<dbReference type="Proteomes" id="UP000321580">
    <property type="component" value="Unassembled WGS sequence"/>
</dbReference>
<dbReference type="InterPro" id="IPR013783">
    <property type="entry name" value="Ig-like_fold"/>
</dbReference>
<dbReference type="Gene3D" id="2.60.40.10">
    <property type="entry name" value="Immunoglobulins"/>
    <property type="match status" value="1"/>
</dbReference>
<name>A0A5C6RIC7_9BACT</name>
<dbReference type="AlphaFoldDB" id="A0A5C6RIC7"/>
<evidence type="ECO:0000256" key="1">
    <source>
        <dbReference type="SAM" id="SignalP"/>
    </source>
</evidence>
<dbReference type="EMBL" id="VOOR01000034">
    <property type="protein sequence ID" value="TXB62188.1"/>
    <property type="molecule type" value="Genomic_DNA"/>
</dbReference>
<organism evidence="3 4">
    <name type="scientific">Phaeodactylibacter luteus</name>
    <dbReference type="NCBI Taxonomy" id="1564516"/>
    <lineage>
        <taxon>Bacteria</taxon>
        <taxon>Pseudomonadati</taxon>
        <taxon>Bacteroidota</taxon>
        <taxon>Saprospiria</taxon>
        <taxon>Saprospirales</taxon>
        <taxon>Haliscomenobacteraceae</taxon>
        <taxon>Phaeodactylibacter</taxon>
    </lineage>
</organism>
<dbReference type="InterPro" id="IPR026444">
    <property type="entry name" value="Secre_tail"/>
</dbReference>
<dbReference type="GO" id="GO:0008237">
    <property type="term" value="F:metallopeptidase activity"/>
    <property type="evidence" value="ECO:0007669"/>
    <property type="project" value="InterPro"/>
</dbReference>
<evidence type="ECO:0000313" key="4">
    <source>
        <dbReference type="Proteomes" id="UP000321580"/>
    </source>
</evidence>
<keyword evidence="4" id="KW-1185">Reference proteome</keyword>
<proteinExistence type="predicted"/>